<sequence>MSTRLNSTFLVMITGTILCLLTSCHKTDITPDCGAPLCQIQTFEGDNDWWEGHVVNTLTYNKAGNPILRTRSDVATGNENESYRYDAKQRLSDQILHYADGAYGTDFREWHRFKYHNNEDRPYMDSLYINGTIGDHPIPYPFLPPMLIVIYFNYDTKGRLIEENSFYTDGAAWYKKKYLYNSANNLEKLAASWNPTASSVDTTYYGPYDNKVNFLRTNKVWQLLTRNYSENNTQTAITYNKFGLPLQFPNDSKGRTVLFLDADLTNAKITYICK</sequence>
<name>A0A2P8FYR0_9BACT</name>
<organism evidence="1 2">
    <name type="scientific">Chitinophaga ginsengisoli</name>
    <dbReference type="NCBI Taxonomy" id="363837"/>
    <lineage>
        <taxon>Bacteria</taxon>
        <taxon>Pseudomonadati</taxon>
        <taxon>Bacteroidota</taxon>
        <taxon>Chitinophagia</taxon>
        <taxon>Chitinophagales</taxon>
        <taxon>Chitinophagaceae</taxon>
        <taxon>Chitinophaga</taxon>
    </lineage>
</organism>
<dbReference type="PROSITE" id="PS51257">
    <property type="entry name" value="PROKAR_LIPOPROTEIN"/>
    <property type="match status" value="1"/>
</dbReference>
<protein>
    <recommendedName>
        <fullName evidence="3">YD repeat-containing protein</fullName>
    </recommendedName>
</protein>
<reference evidence="1 2" key="1">
    <citation type="submission" date="2018-03" db="EMBL/GenBank/DDBJ databases">
        <title>Genomic Encyclopedia of Archaeal and Bacterial Type Strains, Phase II (KMG-II): from individual species to whole genera.</title>
        <authorList>
            <person name="Goeker M."/>
        </authorList>
    </citation>
    <scope>NUCLEOTIDE SEQUENCE [LARGE SCALE GENOMIC DNA]</scope>
    <source>
        <strain evidence="1 2">DSM 18107</strain>
    </source>
</reference>
<keyword evidence="2" id="KW-1185">Reference proteome</keyword>
<accession>A0A2P8FYR0</accession>
<dbReference type="Gene3D" id="2.180.10.10">
    <property type="entry name" value="RHS repeat-associated core"/>
    <property type="match status" value="1"/>
</dbReference>
<dbReference type="RefSeq" id="WP_106604049.1">
    <property type="nucleotide sequence ID" value="NZ_PYGK01000010.1"/>
</dbReference>
<evidence type="ECO:0000313" key="2">
    <source>
        <dbReference type="Proteomes" id="UP000240978"/>
    </source>
</evidence>
<evidence type="ECO:0008006" key="3">
    <source>
        <dbReference type="Google" id="ProtNLM"/>
    </source>
</evidence>
<evidence type="ECO:0000313" key="1">
    <source>
        <dbReference type="EMBL" id="PSL26862.1"/>
    </source>
</evidence>
<gene>
    <name evidence="1" type="ORF">CLV42_11015</name>
</gene>
<comment type="caution">
    <text evidence="1">The sequence shown here is derived from an EMBL/GenBank/DDBJ whole genome shotgun (WGS) entry which is preliminary data.</text>
</comment>
<dbReference type="Proteomes" id="UP000240978">
    <property type="component" value="Unassembled WGS sequence"/>
</dbReference>
<proteinExistence type="predicted"/>
<dbReference type="EMBL" id="PYGK01000010">
    <property type="protein sequence ID" value="PSL26862.1"/>
    <property type="molecule type" value="Genomic_DNA"/>
</dbReference>
<dbReference type="AlphaFoldDB" id="A0A2P8FYR0"/>
<dbReference type="OrthoDB" id="636957at2"/>